<dbReference type="EMBL" id="QGDO01000001">
    <property type="protein sequence ID" value="PWJ44994.1"/>
    <property type="molecule type" value="Genomic_DNA"/>
</dbReference>
<proteinExistence type="predicted"/>
<protein>
    <submittedName>
        <fullName evidence="1">Uncharacterized protein</fullName>
    </submittedName>
</protein>
<dbReference type="Proteomes" id="UP000245535">
    <property type="component" value="Unassembled WGS sequence"/>
</dbReference>
<name>A0A315ZJY1_SEDFL</name>
<evidence type="ECO:0000313" key="2">
    <source>
        <dbReference type="Proteomes" id="UP000245535"/>
    </source>
</evidence>
<accession>A0A315ZJY1</accession>
<gene>
    <name evidence="1" type="ORF">BC781_1011392</name>
</gene>
<evidence type="ECO:0000313" key="1">
    <source>
        <dbReference type="EMBL" id="PWJ44994.1"/>
    </source>
</evidence>
<reference evidence="1 2" key="1">
    <citation type="submission" date="2018-03" db="EMBL/GenBank/DDBJ databases">
        <title>Genomic Encyclopedia of Archaeal and Bacterial Type Strains, Phase II (KMG-II): from individual species to whole genera.</title>
        <authorList>
            <person name="Goeker M."/>
        </authorList>
    </citation>
    <scope>NUCLEOTIDE SEQUENCE [LARGE SCALE GENOMIC DNA]</scope>
    <source>
        <strain evidence="1 2">DSM 28229</strain>
    </source>
</reference>
<comment type="caution">
    <text evidence="1">The sequence shown here is derived from an EMBL/GenBank/DDBJ whole genome shotgun (WGS) entry which is preliminary data.</text>
</comment>
<dbReference type="RefSeq" id="WP_109616452.1">
    <property type="nucleotide sequence ID" value="NZ_QGDO01000001.1"/>
</dbReference>
<organism evidence="1 2">
    <name type="scientific">Sediminitomix flava</name>
    <dbReference type="NCBI Taxonomy" id="379075"/>
    <lineage>
        <taxon>Bacteria</taxon>
        <taxon>Pseudomonadati</taxon>
        <taxon>Bacteroidota</taxon>
        <taxon>Cytophagia</taxon>
        <taxon>Cytophagales</taxon>
        <taxon>Flammeovirgaceae</taxon>
        <taxon>Sediminitomix</taxon>
    </lineage>
</organism>
<dbReference type="AlphaFoldDB" id="A0A315ZJY1"/>
<keyword evidence="2" id="KW-1185">Reference proteome</keyword>
<sequence length="110" mass="13609">MESAYIREIIREQREQDDYSKQLDLIVRQQDYLPPPTLKQEERLLIIYTKIYRLSLDKGFELPYYDIWSFILMQCAWREYISRDEQNFDATFRRILNNSFDNWQRKADSL</sequence>